<evidence type="ECO:0000313" key="1">
    <source>
        <dbReference type="EMBL" id="GAB0203569.1"/>
    </source>
</evidence>
<name>A0ABC9Y1F4_GRUJA</name>
<dbReference type="EMBL" id="BAAFJT010000040">
    <property type="protein sequence ID" value="GAB0203569.1"/>
    <property type="molecule type" value="Genomic_DNA"/>
</dbReference>
<protein>
    <submittedName>
        <fullName evidence="1">Methylenetetrahydrofolate reductase</fullName>
    </submittedName>
</protein>
<reference evidence="1 2" key="1">
    <citation type="submission" date="2024-06" db="EMBL/GenBank/DDBJ databases">
        <title>The draft genome of Grus japonensis, version 3.</title>
        <authorList>
            <person name="Nabeshima K."/>
            <person name="Suzuki S."/>
            <person name="Onuma M."/>
        </authorList>
    </citation>
    <scope>NUCLEOTIDE SEQUENCE [LARGE SCALE GENOMIC DNA]</scope>
    <source>
        <strain evidence="1 2">451A</strain>
    </source>
</reference>
<sequence>MIWMMGQSVPSANLLMTQNWKECLIGPEGHAAIQRNFNRLEKWANRNLMQFNKGKSKVLHLGRNNPRHQYMLGATQLENRFPEKALEGLVYPKLNVRQHCALVAKKGHGIWAALG</sequence>
<organism evidence="1 2">
    <name type="scientific">Grus japonensis</name>
    <name type="common">Japanese crane</name>
    <name type="synonym">Red-crowned crane</name>
    <dbReference type="NCBI Taxonomy" id="30415"/>
    <lineage>
        <taxon>Eukaryota</taxon>
        <taxon>Metazoa</taxon>
        <taxon>Chordata</taxon>
        <taxon>Craniata</taxon>
        <taxon>Vertebrata</taxon>
        <taxon>Euteleostomi</taxon>
        <taxon>Archelosauria</taxon>
        <taxon>Archosauria</taxon>
        <taxon>Dinosauria</taxon>
        <taxon>Saurischia</taxon>
        <taxon>Theropoda</taxon>
        <taxon>Coelurosauria</taxon>
        <taxon>Aves</taxon>
        <taxon>Neognathae</taxon>
        <taxon>Neoaves</taxon>
        <taxon>Gruiformes</taxon>
        <taxon>Gruidae</taxon>
        <taxon>Grus</taxon>
    </lineage>
</organism>
<comment type="caution">
    <text evidence="1">The sequence shown here is derived from an EMBL/GenBank/DDBJ whole genome shotgun (WGS) entry which is preliminary data.</text>
</comment>
<evidence type="ECO:0000313" key="2">
    <source>
        <dbReference type="Proteomes" id="UP001623348"/>
    </source>
</evidence>
<accession>A0ABC9Y1F4</accession>
<dbReference type="AlphaFoldDB" id="A0ABC9Y1F4"/>
<gene>
    <name evidence="1" type="ORF">GRJ2_002822500</name>
</gene>
<dbReference type="PANTHER" id="PTHR33332">
    <property type="entry name" value="REVERSE TRANSCRIPTASE DOMAIN-CONTAINING PROTEIN"/>
    <property type="match status" value="1"/>
</dbReference>
<dbReference type="Proteomes" id="UP001623348">
    <property type="component" value="Unassembled WGS sequence"/>
</dbReference>
<proteinExistence type="predicted"/>
<keyword evidence="2" id="KW-1185">Reference proteome</keyword>